<feature type="domain" description="C2H2-type" evidence="12">
    <location>
        <begin position="846"/>
        <end position="868"/>
    </location>
</feature>
<sequence>MKTEVAKFAVKFLRNDFLACSLVGSSDLLFEVVDISQGGSLLLDTNPRLARDSLIVRSSISSGCHSFAGGSNSLDSKKNFHLSFPPTPELSEHQQVSQYNNSNYQVGPPFQVACQQPSNHDGNFQGYQNSLYNSGCQSLNNTTNVYGTNVPNSSSYHNLPSSPESLRNISPEHTVLTPSLTQTNNAQPQLPGYACPEKRKVCISRPFITTFTTSPTSTNNTRSITATNAASTASNVPYEQLPLTYSSLNFSRNKTEFNGVSPEERQQSCGGPSSSSRFIPVTTNTLNRIPISVLLNANVGISDNNACVDRNRFLKEHSLKTAVIEEQRKLQQPLQESPVVPRYRANNVNFFLEPGPTIKEQSAIDTNVAGTIADRNRSNFKQQSFCAGRSTSDPSLVKHAALPHYLDTISPTSDIVTEMKYETQSGPPAAPPHLTSSGVEPPHSSQGSGIVVGNSPAEIDSLLLPWTNGPEFLEGGVPDAKQTAVGFQDNWDSILATTVSEQSLPDVKLLPLPPFTNYTGHLQINGIPGHHYHTIASSGQRSSIDVPSASPTPSSNQEFFESPVVSSSTPCPQASQKQSQQQQQQQQQQQNHQQPQHHHPHNQQQQQQLPQSTQQIIYEDMDDIAQIIGSAIADTTVPGNGNGPSSEQDTDASRDWIDIADWITDCSPKTQETTSPSTFAHQIYVTTTPTTQTQQHAGSALQNLLTQNPTKLDYAPLLQARLQQSGNPTNLQNASCGETPSSTSPFPPLSPPNRVSTSCSPEDILHSSFATPSHPRKRSRSSPGSGGSPSKKGPTAGAVGVQYGTESSLMSGKDKPIHRCHICQRGFLNKSNIKVHLRTHTGEKPFRCDVCNKAFRQKAHLIKHQQIHKRIGRD</sequence>
<evidence type="ECO:0000256" key="5">
    <source>
        <dbReference type="ARBA" id="ARBA00022833"/>
    </source>
</evidence>
<dbReference type="SUPFAM" id="SSF57667">
    <property type="entry name" value="beta-beta-alpha zinc fingers"/>
    <property type="match status" value="1"/>
</dbReference>
<dbReference type="GO" id="GO:0008270">
    <property type="term" value="F:zinc ion binding"/>
    <property type="evidence" value="ECO:0007669"/>
    <property type="project" value="UniProtKB-KW"/>
</dbReference>
<keyword evidence="5" id="KW-0862">Zinc</keyword>
<feature type="compositionally biased region" description="Low complexity" evidence="11">
    <location>
        <begin position="602"/>
        <end position="612"/>
    </location>
</feature>
<accession>A0A151I2B4</accession>
<reference evidence="13 14" key="1">
    <citation type="submission" date="2015-09" db="EMBL/GenBank/DDBJ databases">
        <title>Atta colombica WGS genome.</title>
        <authorList>
            <person name="Nygaard S."/>
            <person name="Hu H."/>
            <person name="Boomsma J."/>
            <person name="Zhang G."/>
        </authorList>
    </citation>
    <scope>NUCLEOTIDE SEQUENCE [LARGE SCALE GENOMIC DNA]</scope>
    <source>
        <strain evidence="13">Treedump-2</strain>
        <tissue evidence="13">Whole body</tissue>
    </source>
</reference>
<dbReference type="PANTHER" id="PTHR14196">
    <property type="entry name" value="ODD-SKIPPED - RELATED"/>
    <property type="match status" value="1"/>
</dbReference>
<evidence type="ECO:0000313" key="13">
    <source>
        <dbReference type="EMBL" id="KYM80891.1"/>
    </source>
</evidence>
<dbReference type="AlphaFoldDB" id="A0A151I2B4"/>
<keyword evidence="2" id="KW-0479">Metal-binding</keyword>
<keyword evidence="9" id="KW-0539">Nucleus</keyword>
<feature type="compositionally biased region" description="Polar residues" evidence="11">
    <location>
        <begin position="726"/>
        <end position="739"/>
    </location>
</feature>
<evidence type="ECO:0000256" key="11">
    <source>
        <dbReference type="SAM" id="MobiDB-lite"/>
    </source>
</evidence>
<feature type="compositionally biased region" description="Polar residues" evidence="11">
    <location>
        <begin position="434"/>
        <end position="448"/>
    </location>
</feature>
<dbReference type="GO" id="GO:0005634">
    <property type="term" value="C:nucleus"/>
    <property type="evidence" value="ECO:0007669"/>
    <property type="project" value="UniProtKB-SubCell"/>
</dbReference>
<evidence type="ECO:0000256" key="9">
    <source>
        <dbReference type="ARBA" id="ARBA00023242"/>
    </source>
</evidence>
<evidence type="ECO:0000256" key="1">
    <source>
        <dbReference type="ARBA" id="ARBA00004123"/>
    </source>
</evidence>
<dbReference type="Proteomes" id="UP000078540">
    <property type="component" value="Unassembled WGS sequence"/>
</dbReference>
<evidence type="ECO:0000256" key="7">
    <source>
        <dbReference type="ARBA" id="ARBA00023125"/>
    </source>
</evidence>
<keyword evidence="14" id="KW-1185">Reference proteome</keyword>
<dbReference type="PROSITE" id="PS00028">
    <property type="entry name" value="ZINC_FINGER_C2H2_1"/>
    <property type="match status" value="2"/>
</dbReference>
<evidence type="ECO:0000256" key="2">
    <source>
        <dbReference type="ARBA" id="ARBA00022723"/>
    </source>
</evidence>
<dbReference type="GO" id="GO:0009880">
    <property type="term" value="P:embryonic pattern specification"/>
    <property type="evidence" value="ECO:0007669"/>
    <property type="project" value="TreeGrafter"/>
</dbReference>
<dbReference type="GO" id="GO:0048619">
    <property type="term" value="P:embryonic hindgut morphogenesis"/>
    <property type="evidence" value="ECO:0007669"/>
    <property type="project" value="TreeGrafter"/>
</dbReference>
<dbReference type="GO" id="GO:0000977">
    <property type="term" value="F:RNA polymerase II transcription regulatory region sequence-specific DNA binding"/>
    <property type="evidence" value="ECO:0007669"/>
    <property type="project" value="TreeGrafter"/>
</dbReference>
<protein>
    <recommendedName>
        <fullName evidence="12">C2H2-type domain-containing protein</fullName>
    </recommendedName>
</protein>
<feature type="domain" description="C2H2-type" evidence="12">
    <location>
        <begin position="818"/>
        <end position="845"/>
    </location>
</feature>
<keyword evidence="6" id="KW-0805">Transcription regulation</keyword>
<dbReference type="InterPro" id="IPR013087">
    <property type="entry name" value="Znf_C2H2_type"/>
</dbReference>
<dbReference type="Gene3D" id="3.30.160.60">
    <property type="entry name" value="Classic Zinc Finger"/>
    <property type="match status" value="2"/>
</dbReference>
<evidence type="ECO:0000256" key="4">
    <source>
        <dbReference type="ARBA" id="ARBA00022771"/>
    </source>
</evidence>
<feature type="region of interest" description="Disordered" evidence="11">
    <location>
        <begin position="533"/>
        <end position="612"/>
    </location>
</feature>
<evidence type="ECO:0000256" key="6">
    <source>
        <dbReference type="ARBA" id="ARBA00023015"/>
    </source>
</evidence>
<dbReference type="InterPro" id="IPR050717">
    <property type="entry name" value="C2H2-ZF_Transcription_Reg"/>
</dbReference>
<dbReference type="STRING" id="520822.A0A151I2B4"/>
<comment type="subcellular location">
    <subcellularLocation>
        <location evidence="1">Nucleus</location>
    </subcellularLocation>
</comment>
<evidence type="ECO:0000256" key="8">
    <source>
        <dbReference type="ARBA" id="ARBA00023163"/>
    </source>
</evidence>
<evidence type="ECO:0000256" key="10">
    <source>
        <dbReference type="PROSITE-ProRule" id="PRU00042"/>
    </source>
</evidence>
<dbReference type="PANTHER" id="PTHR14196:SF10">
    <property type="entry name" value="C2H2-TYPE DOMAIN-CONTAINING PROTEIN"/>
    <property type="match status" value="1"/>
</dbReference>
<feature type="compositionally biased region" description="Polar residues" evidence="11">
    <location>
        <begin position="535"/>
        <end position="572"/>
    </location>
</feature>
<keyword evidence="4 10" id="KW-0863">Zinc-finger</keyword>
<keyword evidence="8" id="KW-0804">Transcription</keyword>
<dbReference type="SMART" id="SM00355">
    <property type="entry name" value="ZnF_C2H2"/>
    <property type="match status" value="2"/>
</dbReference>
<evidence type="ECO:0000256" key="3">
    <source>
        <dbReference type="ARBA" id="ARBA00022737"/>
    </source>
</evidence>
<organism evidence="13 14">
    <name type="scientific">Atta colombica</name>
    <dbReference type="NCBI Taxonomy" id="520822"/>
    <lineage>
        <taxon>Eukaryota</taxon>
        <taxon>Metazoa</taxon>
        <taxon>Ecdysozoa</taxon>
        <taxon>Arthropoda</taxon>
        <taxon>Hexapoda</taxon>
        <taxon>Insecta</taxon>
        <taxon>Pterygota</taxon>
        <taxon>Neoptera</taxon>
        <taxon>Endopterygota</taxon>
        <taxon>Hymenoptera</taxon>
        <taxon>Apocrita</taxon>
        <taxon>Aculeata</taxon>
        <taxon>Formicoidea</taxon>
        <taxon>Formicidae</taxon>
        <taxon>Myrmicinae</taxon>
        <taxon>Atta</taxon>
    </lineage>
</organism>
<keyword evidence="3" id="KW-0677">Repeat</keyword>
<name>A0A151I2B4_9HYME</name>
<dbReference type="EMBL" id="KQ976551">
    <property type="protein sequence ID" value="KYM80891.1"/>
    <property type="molecule type" value="Genomic_DNA"/>
</dbReference>
<dbReference type="Pfam" id="PF00096">
    <property type="entry name" value="zf-C2H2"/>
    <property type="match status" value="1"/>
</dbReference>
<dbReference type="FunFam" id="3.30.160.60:FF:001499">
    <property type="entry name" value="Zinc finger protein"/>
    <property type="match status" value="1"/>
</dbReference>
<gene>
    <name evidence="13" type="ORF">ALC53_08704</name>
</gene>
<evidence type="ECO:0000259" key="12">
    <source>
        <dbReference type="PROSITE" id="PS50157"/>
    </source>
</evidence>
<feature type="region of interest" description="Disordered" evidence="11">
    <location>
        <begin position="726"/>
        <end position="799"/>
    </location>
</feature>
<feature type="region of interest" description="Disordered" evidence="11">
    <location>
        <begin position="421"/>
        <end position="451"/>
    </location>
</feature>
<proteinExistence type="predicted"/>
<dbReference type="FunFam" id="3.30.160.60:FF:001385">
    <property type="entry name" value="zinc finger protein 774"/>
    <property type="match status" value="1"/>
</dbReference>
<dbReference type="InterPro" id="IPR036236">
    <property type="entry name" value="Znf_C2H2_sf"/>
</dbReference>
<dbReference type="GO" id="GO:0000981">
    <property type="term" value="F:DNA-binding transcription factor activity, RNA polymerase II-specific"/>
    <property type="evidence" value="ECO:0007669"/>
    <property type="project" value="TreeGrafter"/>
</dbReference>
<feature type="compositionally biased region" description="Low complexity" evidence="11">
    <location>
        <begin position="573"/>
        <end position="594"/>
    </location>
</feature>
<keyword evidence="7" id="KW-0238">DNA-binding</keyword>
<evidence type="ECO:0000313" key="14">
    <source>
        <dbReference type="Proteomes" id="UP000078540"/>
    </source>
</evidence>
<dbReference type="PROSITE" id="PS50157">
    <property type="entry name" value="ZINC_FINGER_C2H2_2"/>
    <property type="match status" value="2"/>
</dbReference>